<keyword evidence="2" id="KW-1185">Reference proteome</keyword>
<protein>
    <submittedName>
        <fullName evidence="1">Uncharacterized protein</fullName>
    </submittedName>
</protein>
<dbReference type="EMBL" id="CP133621">
    <property type="protein sequence ID" value="WMV51468.1"/>
    <property type="molecule type" value="Genomic_DNA"/>
</dbReference>
<sequence>MALERLFQGLSNNIWKYN</sequence>
<dbReference type="AlphaFoldDB" id="A0AAF0ZVN0"/>
<dbReference type="Proteomes" id="UP001234989">
    <property type="component" value="Chromosome 10"/>
</dbReference>
<evidence type="ECO:0000313" key="1">
    <source>
        <dbReference type="EMBL" id="WMV51468.1"/>
    </source>
</evidence>
<gene>
    <name evidence="1" type="ORF">MTR67_044853</name>
</gene>
<evidence type="ECO:0000313" key="2">
    <source>
        <dbReference type="Proteomes" id="UP001234989"/>
    </source>
</evidence>
<organism evidence="1 2">
    <name type="scientific">Solanum verrucosum</name>
    <dbReference type="NCBI Taxonomy" id="315347"/>
    <lineage>
        <taxon>Eukaryota</taxon>
        <taxon>Viridiplantae</taxon>
        <taxon>Streptophyta</taxon>
        <taxon>Embryophyta</taxon>
        <taxon>Tracheophyta</taxon>
        <taxon>Spermatophyta</taxon>
        <taxon>Magnoliopsida</taxon>
        <taxon>eudicotyledons</taxon>
        <taxon>Gunneridae</taxon>
        <taxon>Pentapetalae</taxon>
        <taxon>asterids</taxon>
        <taxon>lamiids</taxon>
        <taxon>Solanales</taxon>
        <taxon>Solanaceae</taxon>
        <taxon>Solanoideae</taxon>
        <taxon>Solaneae</taxon>
        <taxon>Solanum</taxon>
    </lineage>
</organism>
<reference evidence="1" key="1">
    <citation type="submission" date="2023-08" db="EMBL/GenBank/DDBJ databases">
        <title>A de novo genome assembly of Solanum verrucosum Schlechtendal, a Mexican diploid species geographically isolated from the other diploid A-genome species in potato relatives.</title>
        <authorList>
            <person name="Hosaka K."/>
        </authorList>
    </citation>
    <scope>NUCLEOTIDE SEQUENCE</scope>
    <source>
        <tissue evidence="1">Young leaves</tissue>
    </source>
</reference>
<accession>A0AAF0ZVN0</accession>
<proteinExistence type="predicted"/>
<name>A0AAF0ZVN0_SOLVR</name>